<dbReference type="InterPro" id="IPR029045">
    <property type="entry name" value="ClpP/crotonase-like_dom_sf"/>
</dbReference>
<evidence type="ECO:0000259" key="8">
    <source>
        <dbReference type="Pfam" id="PF14685"/>
    </source>
</evidence>
<dbReference type="InterPro" id="IPR005151">
    <property type="entry name" value="Tail-specific_protease"/>
</dbReference>
<protein>
    <recommendedName>
        <fullName evidence="10">Tail specific protease domain-containing protein</fullName>
    </recommendedName>
</protein>
<comment type="subcellular location">
    <subcellularLocation>
        <location evidence="1">Cytoplasm</location>
    </subcellularLocation>
</comment>
<evidence type="ECO:0000256" key="5">
    <source>
        <dbReference type="ARBA" id="ARBA00022801"/>
    </source>
</evidence>
<dbReference type="EMBL" id="BARS01053255">
    <property type="protein sequence ID" value="GAG50045.1"/>
    <property type="molecule type" value="Genomic_DNA"/>
</dbReference>
<dbReference type="Gene3D" id="2.30.42.10">
    <property type="match status" value="1"/>
</dbReference>
<evidence type="ECO:0000256" key="4">
    <source>
        <dbReference type="ARBA" id="ARBA00022670"/>
    </source>
</evidence>
<dbReference type="SUPFAM" id="SSF52096">
    <property type="entry name" value="ClpP/crotonase"/>
    <property type="match status" value="1"/>
</dbReference>
<dbReference type="InterPro" id="IPR012393">
    <property type="entry name" value="Tricorn_protease"/>
</dbReference>
<dbReference type="AlphaFoldDB" id="X0Y2X5"/>
<dbReference type="InterPro" id="IPR036034">
    <property type="entry name" value="PDZ_sf"/>
</dbReference>
<evidence type="ECO:0000256" key="6">
    <source>
        <dbReference type="ARBA" id="ARBA00022825"/>
    </source>
</evidence>
<comment type="similarity">
    <text evidence="2">Belongs to the peptidase S41B family.</text>
</comment>
<keyword evidence="4" id="KW-0645">Protease</keyword>
<evidence type="ECO:0000259" key="7">
    <source>
        <dbReference type="Pfam" id="PF03572"/>
    </source>
</evidence>
<feature type="domain" description="Tail specific protease" evidence="7">
    <location>
        <begin position="122"/>
        <end position="227"/>
    </location>
</feature>
<feature type="non-terminal residue" evidence="9">
    <location>
        <position position="227"/>
    </location>
</feature>
<evidence type="ECO:0000256" key="2">
    <source>
        <dbReference type="ARBA" id="ARBA00008524"/>
    </source>
</evidence>
<keyword evidence="3" id="KW-0963">Cytoplasm</keyword>
<dbReference type="GO" id="GO:0005737">
    <property type="term" value="C:cytoplasm"/>
    <property type="evidence" value="ECO:0007669"/>
    <property type="project" value="UniProtKB-SubCell"/>
</dbReference>
<comment type="caution">
    <text evidence="9">The sequence shown here is derived from an EMBL/GenBank/DDBJ whole genome shotgun (WGS) entry which is preliminary data.</text>
</comment>
<name>X0Y2X5_9ZZZZ</name>
<dbReference type="SUPFAM" id="SSF50156">
    <property type="entry name" value="PDZ domain-like"/>
    <property type="match status" value="1"/>
</dbReference>
<evidence type="ECO:0000256" key="1">
    <source>
        <dbReference type="ARBA" id="ARBA00004496"/>
    </source>
</evidence>
<dbReference type="PANTHER" id="PTHR43253:SF1">
    <property type="entry name" value="TRICORN PROTEASE HOMOLOG 2-RELATED"/>
    <property type="match status" value="1"/>
</dbReference>
<keyword evidence="5" id="KW-0378">Hydrolase</keyword>
<feature type="non-terminal residue" evidence="9">
    <location>
        <position position="1"/>
    </location>
</feature>
<dbReference type="GO" id="GO:0006508">
    <property type="term" value="P:proteolysis"/>
    <property type="evidence" value="ECO:0007669"/>
    <property type="project" value="UniProtKB-KW"/>
</dbReference>
<dbReference type="Pfam" id="PF03572">
    <property type="entry name" value="Peptidase_S41"/>
    <property type="match status" value="1"/>
</dbReference>
<reference evidence="9" key="1">
    <citation type="journal article" date="2014" name="Front. Microbiol.">
        <title>High frequency of phylogenetically diverse reductive dehalogenase-homologous genes in deep subseafloor sedimentary metagenomes.</title>
        <authorList>
            <person name="Kawai M."/>
            <person name="Futagami T."/>
            <person name="Toyoda A."/>
            <person name="Takaki Y."/>
            <person name="Nishi S."/>
            <person name="Hori S."/>
            <person name="Arai W."/>
            <person name="Tsubouchi T."/>
            <person name="Morono Y."/>
            <person name="Uchiyama I."/>
            <person name="Ito T."/>
            <person name="Fujiyama A."/>
            <person name="Inagaki F."/>
            <person name="Takami H."/>
        </authorList>
    </citation>
    <scope>NUCLEOTIDE SEQUENCE</scope>
    <source>
        <strain evidence="9">Expedition CK06-06</strain>
    </source>
</reference>
<evidence type="ECO:0000313" key="9">
    <source>
        <dbReference type="EMBL" id="GAG50045.1"/>
    </source>
</evidence>
<keyword evidence="6" id="KW-0720">Serine protease</keyword>
<evidence type="ECO:0000256" key="3">
    <source>
        <dbReference type="ARBA" id="ARBA00022490"/>
    </source>
</evidence>
<gene>
    <name evidence="9" type="ORF">S01H1_79053</name>
</gene>
<proteinExistence type="inferred from homology"/>
<sequence length="227" mass="25490">TVGLLGADYVIENGYYKIAKIFTGENWNPGLNAPLTAPGLNVKEGDLILEVNGLELKAPTNLYRLFEGTTGKQTTIRINDKPTKEESRLITVVPIDAEWQLRTRNWIEDNRRKVDKMSNGRLAYVYLPNTAEAGYVNFNRYYFAQQDKQGAVIDERFNGGGSAADYFVDLMSRPLMNYFATRDGKESPTPTAQIFGPKVMLINEWAGSGGDALPYYFRFRKIGPLIG</sequence>
<organism evidence="9">
    <name type="scientific">marine sediment metagenome</name>
    <dbReference type="NCBI Taxonomy" id="412755"/>
    <lineage>
        <taxon>unclassified sequences</taxon>
        <taxon>metagenomes</taxon>
        <taxon>ecological metagenomes</taxon>
    </lineage>
</organism>
<feature type="domain" description="Tricorn protease PDZ" evidence="8">
    <location>
        <begin position="3"/>
        <end position="85"/>
    </location>
</feature>
<dbReference type="Gene3D" id="3.90.226.10">
    <property type="entry name" value="2-enoyl-CoA Hydratase, Chain A, domain 1"/>
    <property type="match status" value="1"/>
</dbReference>
<dbReference type="InterPro" id="IPR029414">
    <property type="entry name" value="Tricorn_PDZ"/>
</dbReference>
<dbReference type="CDD" id="cd07562">
    <property type="entry name" value="Peptidase_S41_TRI"/>
    <property type="match status" value="1"/>
</dbReference>
<accession>X0Y2X5</accession>
<evidence type="ECO:0008006" key="10">
    <source>
        <dbReference type="Google" id="ProtNLM"/>
    </source>
</evidence>
<dbReference type="GO" id="GO:0008236">
    <property type="term" value="F:serine-type peptidase activity"/>
    <property type="evidence" value="ECO:0007669"/>
    <property type="project" value="UniProtKB-KW"/>
</dbReference>
<dbReference type="Pfam" id="PF14685">
    <property type="entry name" value="PDZ_Tricorn"/>
    <property type="match status" value="1"/>
</dbReference>
<dbReference type="PANTHER" id="PTHR43253">
    <property type="entry name" value="TRICORN PROTEASE HOMOLOG 2-RELATED"/>
    <property type="match status" value="1"/>
</dbReference>